<comment type="caution">
    <text evidence="1">The sequence shown here is derived from an EMBL/GenBank/DDBJ whole genome shotgun (WGS) entry which is preliminary data.</text>
</comment>
<reference evidence="1" key="1">
    <citation type="journal article" date="2015" name="Nature">
        <title>Complex archaea that bridge the gap between prokaryotes and eukaryotes.</title>
        <authorList>
            <person name="Spang A."/>
            <person name="Saw J.H."/>
            <person name="Jorgensen S.L."/>
            <person name="Zaremba-Niedzwiedzka K."/>
            <person name="Martijn J."/>
            <person name="Lind A.E."/>
            <person name="van Eijk R."/>
            <person name="Schleper C."/>
            <person name="Guy L."/>
            <person name="Ettema T.J."/>
        </authorList>
    </citation>
    <scope>NUCLEOTIDE SEQUENCE</scope>
</reference>
<gene>
    <name evidence="1" type="ORF">LCGC14_2332070</name>
</gene>
<organism evidence="1">
    <name type="scientific">marine sediment metagenome</name>
    <dbReference type="NCBI Taxonomy" id="412755"/>
    <lineage>
        <taxon>unclassified sequences</taxon>
        <taxon>metagenomes</taxon>
        <taxon>ecological metagenomes</taxon>
    </lineage>
</organism>
<sequence length="183" mass="20541">GHANGAAGPAVQTRLSPYLGGIDDAKQDVDNPKGFWICPTDPGPKGLGTSGSYMTWKWVHNQYEFNSYAMAVADNIGGPYDPYGLFPYYPTAGVKVRKDNDIQSPSRTLMFVEGSWIREHTYKIHWVDTAMPVDPYHISGTQVNILACDGSANRFSDFDLTKPPYDTTYGPWCLPEYWYRIDQ</sequence>
<feature type="non-terminal residue" evidence="1">
    <location>
        <position position="1"/>
    </location>
</feature>
<evidence type="ECO:0000313" key="1">
    <source>
        <dbReference type="EMBL" id="KKL47786.1"/>
    </source>
</evidence>
<dbReference type="AlphaFoldDB" id="A0A0F9D226"/>
<accession>A0A0F9D226</accession>
<name>A0A0F9D226_9ZZZZ</name>
<proteinExistence type="predicted"/>
<protein>
    <submittedName>
        <fullName evidence="1">Uncharacterized protein</fullName>
    </submittedName>
</protein>
<dbReference type="EMBL" id="LAZR01033546">
    <property type="protein sequence ID" value="KKL47786.1"/>
    <property type="molecule type" value="Genomic_DNA"/>
</dbReference>